<dbReference type="SUPFAM" id="SSF48371">
    <property type="entry name" value="ARM repeat"/>
    <property type="match status" value="1"/>
</dbReference>
<sequence>MSIPSSLPILLADNKQSSTEYEEDLCQDALSIFLELQKIIDQSDKENHEAILYIIKFLDKYPFPVFVNPAFLKLAEWFLGNNLIARNTLRSTILKVFQKSSHHLVRLNQATCDAALKKITMVLYSNDPTARILTLRILGYMSQVLYDRVDIQHSVLQHINSTNTEEVNAVLFAIDKICERSSTFAYNVIDLLILIIQDDQRSPTIKLKTIKILRHIHHTYPLAEKTIQFCKNLLTESNNDDERTATIFRVLTILAKKSLVHMPAHINFLFDNLDNKSQAIQYSILENILMLSKREKTLTFFQPNHILIIFHKIIDYNEEILKLKALNILYTFTNNKDLYFNFLNQYVDLFQKLFQFITHNNYGIITCKILAKSIELYNDSSYSSQFHDNLMINLGTESTKLLLNQLVNELNNKSSFSKNYLVHTLQSIIIISTTSSDIALNVIDQILSLILTHNSEYNILLAKSIIPILKSLETIENNNQFVLKIIEILSKENVFNKSQGYVYIIKAFNLFMKKQNKISSENIEIIKTMNSIINSYNENTIDSWDLFRISKSAMLNGLYPVATCTIEKFMPNIKTETMHCWISSLLNISKANSKLIENDINYITTNKRHALDIIDSAVEYLRKAHLNIKTLTTIHFPRDFQDWYIQLYINLLTNIKSSYVILKMIYPRNPRLKYNIENFCELAHKYEFLSHAYFDIDSESIIYLERLKLICLILAKYLQLFIQNDNYSLEINASLFPLMISFQEKSDNIKYLPLYQLIEGLTNWQTKSDSEQLNELLSIYSKVLNFVQYLPPFYFKMCTSVRIQVSTDPYWNPGEVKELKYDENLILKIDGIIQGLDDISSSNIKYIELVMIQSFNNIYDSHKNINIRYDNSLILKNNSNISKNQIIGVPKIYKLELNKSFFTLTCPILFPKYEIYKNLLNHGNMPTNLNIHAYINFHIQIIDQDGIVWNVGPDLQFQVEVVP</sequence>
<keyword evidence="6" id="KW-0539">Nucleus</keyword>
<reference evidence="10 11" key="2">
    <citation type="submission" date="2016-08" db="EMBL/GenBank/DDBJ databases">
        <title>Pervasive Adenine N6-methylation of Active Genes in Fungi.</title>
        <authorList>
            <consortium name="DOE Joint Genome Institute"/>
            <person name="Mondo S.J."/>
            <person name="Dannebaum R.O."/>
            <person name="Kuo R.C."/>
            <person name="Labutti K."/>
            <person name="Haridas S."/>
            <person name="Kuo A."/>
            <person name="Salamov A."/>
            <person name="Ahrendt S.R."/>
            <person name="Lipzen A."/>
            <person name="Sullivan W."/>
            <person name="Andreopoulos W.B."/>
            <person name="Clum A."/>
            <person name="Lindquist E."/>
            <person name="Daum C."/>
            <person name="Ramamoorthy G.K."/>
            <person name="Gryganskyi A."/>
            <person name="Culley D."/>
            <person name="Magnuson J.K."/>
            <person name="James T.Y."/>
            <person name="O'Malley M.A."/>
            <person name="Stajich J.E."/>
            <person name="Spatafora J.W."/>
            <person name="Visel A."/>
            <person name="Grigoriev I.V."/>
        </authorList>
    </citation>
    <scope>NUCLEOTIDE SEQUENCE [LARGE SCALE GENOMIC DNA]</scope>
    <source>
        <strain evidence="11">finn</strain>
    </source>
</reference>
<evidence type="ECO:0000256" key="1">
    <source>
        <dbReference type="ARBA" id="ARBA00004123"/>
    </source>
</evidence>
<dbReference type="GO" id="GO:0034472">
    <property type="term" value="P:snRNA 3'-end processing"/>
    <property type="evidence" value="ECO:0007669"/>
    <property type="project" value="TreeGrafter"/>
</dbReference>
<evidence type="ECO:0000256" key="3">
    <source>
        <dbReference type="ARBA" id="ARBA00008565"/>
    </source>
</evidence>
<protein>
    <recommendedName>
        <fullName evidence="4">Integrator complex subunit 7</fullName>
    </recommendedName>
</protein>
<evidence type="ECO:0000313" key="10">
    <source>
        <dbReference type="EMBL" id="ORX60080.1"/>
    </source>
</evidence>
<comment type="subcellular location">
    <subcellularLocation>
        <location evidence="2">Cytoplasm</location>
    </subcellularLocation>
    <subcellularLocation>
        <location evidence="1">Nucleus</location>
    </subcellularLocation>
</comment>
<keyword evidence="11" id="KW-1185">Reference proteome</keyword>
<dbReference type="GO" id="GO:0032039">
    <property type="term" value="C:integrator complex"/>
    <property type="evidence" value="ECO:0007669"/>
    <property type="project" value="InterPro"/>
</dbReference>
<evidence type="ECO:0000256" key="6">
    <source>
        <dbReference type="ARBA" id="ARBA00023242"/>
    </source>
</evidence>
<evidence type="ECO:0000313" key="11">
    <source>
        <dbReference type="Proteomes" id="UP000193719"/>
    </source>
</evidence>
<accession>A0A1Y1VNW8</accession>
<keyword evidence="5" id="KW-0963">Cytoplasm</keyword>
<comment type="caution">
    <text evidence="10">The sequence shown here is derived from an EMBL/GenBank/DDBJ whole genome shotgun (WGS) entry which is preliminary data.</text>
</comment>
<gene>
    <name evidence="10" type="ORF">BCR36DRAFT_316460</name>
</gene>
<organism evidence="10 11">
    <name type="scientific">Piromyces finnis</name>
    <dbReference type="NCBI Taxonomy" id="1754191"/>
    <lineage>
        <taxon>Eukaryota</taxon>
        <taxon>Fungi</taxon>
        <taxon>Fungi incertae sedis</taxon>
        <taxon>Chytridiomycota</taxon>
        <taxon>Chytridiomycota incertae sedis</taxon>
        <taxon>Neocallimastigomycetes</taxon>
        <taxon>Neocallimastigales</taxon>
        <taxon>Neocallimastigaceae</taxon>
        <taxon>Piromyces</taxon>
    </lineage>
</organism>
<feature type="domain" description="Integrator complex subunit 7 C-terminal" evidence="7">
    <location>
        <begin position="803"/>
        <end position="949"/>
    </location>
</feature>
<dbReference type="InterPro" id="IPR054519">
    <property type="entry name" value="INTS7_C"/>
</dbReference>
<dbReference type="InterPro" id="IPR033060">
    <property type="entry name" value="INTS7"/>
</dbReference>
<dbReference type="InterPro" id="IPR011989">
    <property type="entry name" value="ARM-like"/>
</dbReference>
<feature type="domain" description="Integrator complex subunit 7 helical bundle" evidence="9">
    <location>
        <begin position="561"/>
        <end position="654"/>
    </location>
</feature>
<name>A0A1Y1VNW8_9FUNG</name>
<dbReference type="STRING" id="1754191.A0A1Y1VNW8"/>
<evidence type="ECO:0000256" key="2">
    <source>
        <dbReference type="ARBA" id="ARBA00004496"/>
    </source>
</evidence>
<feature type="domain" description="Integrator complex subunit 7 N-terminal" evidence="8">
    <location>
        <begin position="46"/>
        <end position="557"/>
    </location>
</feature>
<dbReference type="InterPro" id="IPR056516">
    <property type="entry name" value="INTS7_N"/>
</dbReference>
<dbReference type="PANTHER" id="PTHR13322">
    <property type="entry name" value="C1ORF73 PROTEIN"/>
    <property type="match status" value="1"/>
</dbReference>
<dbReference type="InterPro" id="IPR056517">
    <property type="entry name" value="INTS7_HB"/>
</dbReference>
<evidence type="ECO:0000259" key="7">
    <source>
        <dbReference type="Pfam" id="PF22965"/>
    </source>
</evidence>
<dbReference type="Pfam" id="PF22965">
    <property type="entry name" value="INTS7_C"/>
    <property type="match status" value="1"/>
</dbReference>
<proteinExistence type="inferred from homology"/>
<reference evidence="10 11" key="1">
    <citation type="submission" date="2016-08" db="EMBL/GenBank/DDBJ databases">
        <title>Genomes of anaerobic fungi encode conserved fungal cellulosomes for biomass hydrolysis.</title>
        <authorList>
            <consortium name="DOE Joint Genome Institute"/>
            <person name="Haitjema C.H."/>
            <person name="Gilmore S.P."/>
            <person name="Henske J.K."/>
            <person name="Solomon K.V."/>
            <person name="De Groot R."/>
            <person name="Kuo A."/>
            <person name="Mondo S.J."/>
            <person name="Salamov A.A."/>
            <person name="Labutti K."/>
            <person name="Zhao Z."/>
            <person name="Chiniquy J."/>
            <person name="Barry K."/>
            <person name="Brewer H.M."/>
            <person name="Purvine S.O."/>
            <person name="Wright A.T."/>
            <person name="Boxma B."/>
            <person name="Van Alen T."/>
            <person name="Hackstein J.H."/>
            <person name="Baker S.E."/>
            <person name="Grigoriev I.V."/>
            <person name="O'Malley M.A."/>
        </authorList>
    </citation>
    <scope>NUCLEOTIDE SEQUENCE [LARGE SCALE GENOMIC DNA]</scope>
    <source>
        <strain evidence="11">finn</strain>
    </source>
</reference>
<dbReference type="Proteomes" id="UP000193719">
    <property type="component" value="Unassembled WGS sequence"/>
</dbReference>
<dbReference type="Pfam" id="PF24437">
    <property type="entry name" value="INTS7_HB"/>
    <property type="match status" value="1"/>
</dbReference>
<dbReference type="AlphaFoldDB" id="A0A1Y1VNW8"/>
<dbReference type="PANTHER" id="PTHR13322:SF2">
    <property type="entry name" value="INTEGRATOR COMPLEX SUBUNIT 7"/>
    <property type="match status" value="1"/>
</dbReference>
<dbReference type="EMBL" id="MCFH01000002">
    <property type="protein sequence ID" value="ORX60080.1"/>
    <property type="molecule type" value="Genomic_DNA"/>
</dbReference>
<dbReference type="Pfam" id="PF24436">
    <property type="entry name" value="INTS7_N"/>
    <property type="match status" value="1"/>
</dbReference>
<evidence type="ECO:0000259" key="9">
    <source>
        <dbReference type="Pfam" id="PF24437"/>
    </source>
</evidence>
<dbReference type="OrthoDB" id="275783at2759"/>
<dbReference type="GO" id="GO:0005737">
    <property type="term" value="C:cytoplasm"/>
    <property type="evidence" value="ECO:0007669"/>
    <property type="project" value="UniProtKB-SubCell"/>
</dbReference>
<comment type="similarity">
    <text evidence="3">Belongs to the Integrator subunit 7 family.</text>
</comment>
<evidence type="ECO:0000256" key="4">
    <source>
        <dbReference type="ARBA" id="ARBA00015336"/>
    </source>
</evidence>
<dbReference type="InterPro" id="IPR016024">
    <property type="entry name" value="ARM-type_fold"/>
</dbReference>
<dbReference type="Gene3D" id="1.25.10.10">
    <property type="entry name" value="Leucine-rich Repeat Variant"/>
    <property type="match status" value="1"/>
</dbReference>
<evidence type="ECO:0000259" key="8">
    <source>
        <dbReference type="Pfam" id="PF24436"/>
    </source>
</evidence>
<evidence type="ECO:0000256" key="5">
    <source>
        <dbReference type="ARBA" id="ARBA00022490"/>
    </source>
</evidence>